<dbReference type="RefSeq" id="WP_144250531.1">
    <property type="nucleotide sequence ID" value="NZ_VLPK01000006.1"/>
</dbReference>
<reference evidence="1 2" key="1">
    <citation type="submission" date="2019-07" db="EMBL/GenBank/DDBJ databases">
        <authorList>
            <person name="Huq M.A."/>
        </authorList>
    </citation>
    <scope>NUCLEOTIDE SEQUENCE [LARGE SCALE GENOMIC DNA]</scope>
    <source>
        <strain evidence="1 2">MAH-19</strain>
    </source>
</reference>
<name>A0A556M9G7_9SPHI</name>
<evidence type="ECO:0000313" key="2">
    <source>
        <dbReference type="Proteomes" id="UP000318733"/>
    </source>
</evidence>
<comment type="caution">
    <text evidence="1">The sequence shown here is derived from an EMBL/GenBank/DDBJ whole genome shotgun (WGS) entry which is preliminary data.</text>
</comment>
<proteinExistence type="predicted"/>
<dbReference type="OrthoDB" id="9864233at2"/>
<dbReference type="EMBL" id="VLPK01000006">
    <property type="protein sequence ID" value="TSJ36564.1"/>
    <property type="molecule type" value="Genomic_DNA"/>
</dbReference>
<evidence type="ECO:0000313" key="1">
    <source>
        <dbReference type="EMBL" id="TSJ36564.1"/>
    </source>
</evidence>
<sequence length="94" mass="11280">MNSIAQVYRQACRELGLPPEEKQLFLKLLREISTNTIKRKKAWNVKEDFMVLWFISAGRYPELSHSPYRELIDQWIALHLPFELNEHEQALLWL</sequence>
<keyword evidence="2" id="KW-1185">Reference proteome</keyword>
<dbReference type="Proteomes" id="UP000318733">
    <property type="component" value="Unassembled WGS sequence"/>
</dbReference>
<organism evidence="1 2">
    <name type="scientific">Mucilaginibacter corticis</name>
    <dbReference type="NCBI Taxonomy" id="2597670"/>
    <lineage>
        <taxon>Bacteria</taxon>
        <taxon>Pseudomonadati</taxon>
        <taxon>Bacteroidota</taxon>
        <taxon>Sphingobacteriia</taxon>
        <taxon>Sphingobacteriales</taxon>
        <taxon>Sphingobacteriaceae</taxon>
        <taxon>Mucilaginibacter</taxon>
    </lineage>
</organism>
<accession>A0A556M9G7</accession>
<dbReference type="AlphaFoldDB" id="A0A556M9G7"/>
<protein>
    <submittedName>
        <fullName evidence="1">Uncharacterized protein</fullName>
    </submittedName>
</protein>
<gene>
    <name evidence="1" type="ORF">FO440_22310</name>
</gene>